<reference evidence="1 2" key="1">
    <citation type="submission" date="2010-10" db="EMBL/GenBank/DDBJ databases">
        <authorList>
            <consortium name="The Broad Institute Genome Sequencing Platform"/>
            <person name="Ward D."/>
            <person name="Earl A."/>
            <person name="Feldgarden M."/>
            <person name="Young S.K."/>
            <person name="Gargeya S."/>
            <person name="Zeng Q."/>
            <person name="Alvarado L."/>
            <person name="Berlin A."/>
            <person name="Bochicchio J."/>
            <person name="Chapman S.B."/>
            <person name="Chen Z."/>
            <person name="Freedman E."/>
            <person name="Gellesch M."/>
            <person name="Goldberg J."/>
            <person name="Griggs A."/>
            <person name="Gujja S."/>
            <person name="Heilman E."/>
            <person name="Heiman D."/>
            <person name="Howarth C."/>
            <person name="Mehta T."/>
            <person name="Neiman D."/>
            <person name="Pearson M."/>
            <person name="Roberts A."/>
            <person name="Saif S."/>
            <person name="Shea T."/>
            <person name="Shenoy N."/>
            <person name="Sisk P."/>
            <person name="Stolte C."/>
            <person name="Sykes S."/>
            <person name="White J."/>
            <person name="Yandava C."/>
            <person name="Allen-Vercoe E."/>
            <person name="Sibley C."/>
            <person name="Ambrose C.E."/>
            <person name="Strauss J."/>
            <person name="Daigneault M."/>
            <person name="Haas B."/>
            <person name="Nusbaum C."/>
            <person name="Birren B."/>
        </authorList>
    </citation>
    <scope>NUCLEOTIDE SEQUENCE [LARGE SCALE GENOMIC DNA]</scope>
    <source>
        <strain evidence="1 2">3_1_6</strain>
    </source>
</reference>
<protein>
    <submittedName>
        <fullName evidence="1">Uncharacterized protein</fullName>
    </submittedName>
</protein>
<dbReference type="HOGENOM" id="CLU_2663739_0_0_7"/>
<comment type="caution">
    <text evidence="1">The sequence shown here is derived from an EMBL/GenBank/DDBJ whole genome shotgun (WGS) entry which is preliminary data.</text>
</comment>
<keyword evidence="2" id="KW-1185">Reference proteome</keyword>
<organism evidence="1 2">
    <name type="scientific">Bilophila wadsworthia (strain 3_1_6)</name>
    <dbReference type="NCBI Taxonomy" id="563192"/>
    <lineage>
        <taxon>Bacteria</taxon>
        <taxon>Pseudomonadati</taxon>
        <taxon>Thermodesulfobacteriota</taxon>
        <taxon>Desulfovibrionia</taxon>
        <taxon>Desulfovibrionales</taxon>
        <taxon>Desulfovibrionaceae</taxon>
        <taxon>Bilophila</taxon>
    </lineage>
</organism>
<sequence length="75" mass="8359">MLMIRSGLPSGPLSGHLSAPSAPAALDTPIFLAPRPIHRLLVHLHFEIVTSRRQCAGKNCRHRIRYVRKPLEKDG</sequence>
<dbReference type="Proteomes" id="UP000006034">
    <property type="component" value="Unassembled WGS sequence"/>
</dbReference>
<reference evidence="1 2" key="2">
    <citation type="submission" date="2013-04" db="EMBL/GenBank/DDBJ databases">
        <title>The Genome Sequence of Bilophila wadsworthia 3_1_6.</title>
        <authorList>
            <consortium name="The Broad Institute Genomics Platform"/>
            <person name="Earl A."/>
            <person name="Ward D."/>
            <person name="Feldgarden M."/>
            <person name="Gevers D."/>
            <person name="Sibley C."/>
            <person name="Strauss J."/>
            <person name="Allen-Vercoe E."/>
            <person name="Walker B."/>
            <person name="Young S."/>
            <person name="Zeng Q."/>
            <person name="Gargeya S."/>
            <person name="Fitzgerald M."/>
            <person name="Haas B."/>
            <person name="Abouelleil A."/>
            <person name="Allen A.W."/>
            <person name="Alvarado L."/>
            <person name="Arachchi H.M."/>
            <person name="Berlin A.M."/>
            <person name="Chapman S.B."/>
            <person name="Gainer-Dewar J."/>
            <person name="Goldberg J."/>
            <person name="Griggs A."/>
            <person name="Gujja S."/>
            <person name="Hansen M."/>
            <person name="Howarth C."/>
            <person name="Imamovic A."/>
            <person name="Ireland A."/>
            <person name="Larimer J."/>
            <person name="McCowan C."/>
            <person name="Murphy C."/>
            <person name="Pearson M."/>
            <person name="Poon T.W."/>
            <person name="Priest M."/>
            <person name="Roberts A."/>
            <person name="Saif S."/>
            <person name="Shea T."/>
            <person name="Sisk P."/>
            <person name="Sykes S."/>
            <person name="Wortman J."/>
            <person name="Nusbaum C."/>
            <person name="Birren B."/>
        </authorList>
    </citation>
    <scope>NUCLEOTIDE SEQUENCE [LARGE SCALE GENOMIC DNA]</scope>
    <source>
        <strain evidence="1 2">3_1_6</strain>
    </source>
</reference>
<gene>
    <name evidence="1" type="ORF">HMPREF0179_05213</name>
</gene>
<name>S2KT97_BILW3</name>
<proteinExistence type="predicted"/>
<evidence type="ECO:0000313" key="1">
    <source>
        <dbReference type="EMBL" id="EPC05930.1"/>
    </source>
</evidence>
<dbReference type="EMBL" id="ADCP02000001">
    <property type="protein sequence ID" value="EPC05930.1"/>
    <property type="molecule type" value="Genomic_DNA"/>
</dbReference>
<evidence type="ECO:0000313" key="2">
    <source>
        <dbReference type="Proteomes" id="UP000006034"/>
    </source>
</evidence>
<accession>S2KT97</accession>
<dbReference type="AlphaFoldDB" id="S2KT97"/>
<dbReference type="STRING" id="563192.HMPREF0179_05213"/>